<dbReference type="GO" id="GO:0019867">
    <property type="term" value="C:outer membrane"/>
    <property type="evidence" value="ECO:0007669"/>
    <property type="project" value="InterPro"/>
</dbReference>
<name>A0A4R3VQW1_9GAMM</name>
<proteinExistence type="predicted"/>
<dbReference type="EMBL" id="SMBY01000005">
    <property type="protein sequence ID" value="TCV05860.1"/>
    <property type="molecule type" value="Genomic_DNA"/>
</dbReference>
<accession>A0A4R3VQW1</accession>
<evidence type="ECO:0000313" key="2">
    <source>
        <dbReference type="EMBL" id="TCV05860.1"/>
    </source>
</evidence>
<feature type="domain" description="Glycine zipper 2TM" evidence="1">
    <location>
        <begin position="40"/>
        <end position="76"/>
    </location>
</feature>
<dbReference type="InterPro" id="IPR008816">
    <property type="entry name" value="Gly_zipper_2TM_dom"/>
</dbReference>
<evidence type="ECO:0000259" key="1">
    <source>
        <dbReference type="Pfam" id="PF05433"/>
    </source>
</evidence>
<reference evidence="2 3" key="1">
    <citation type="submission" date="2019-03" db="EMBL/GenBank/DDBJ databases">
        <title>Genomic Encyclopedia of Type Strains, Phase IV (KMG-IV): sequencing the most valuable type-strain genomes for metagenomic binning, comparative biology and taxonomic classification.</title>
        <authorList>
            <person name="Goeker M."/>
        </authorList>
    </citation>
    <scope>NUCLEOTIDE SEQUENCE [LARGE SCALE GENOMIC DNA]</scope>
    <source>
        <strain evidence="2 3">DSM 16730</strain>
    </source>
</reference>
<keyword evidence="3" id="KW-1185">Reference proteome</keyword>
<dbReference type="PROSITE" id="PS51257">
    <property type="entry name" value="PROKAR_LIPOPROTEIN"/>
    <property type="match status" value="1"/>
</dbReference>
<evidence type="ECO:0000313" key="3">
    <source>
        <dbReference type="Proteomes" id="UP000295433"/>
    </source>
</evidence>
<comment type="caution">
    <text evidence="2">The sequence shown here is derived from an EMBL/GenBank/DDBJ whole genome shotgun (WGS) entry which is preliminary data.</text>
</comment>
<dbReference type="NCBIfam" id="NF007830">
    <property type="entry name" value="PRK10540.1"/>
    <property type="match status" value="1"/>
</dbReference>
<sequence length="77" mass="7559">MIERGKEMKLNKRFSTAALAIILAASLAGCSNMSKRDRNTAIGAGAGAVGGAILTDGGTLGTLGGAAIGGLIGRQVD</sequence>
<dbReference type="Pfam" id="PF05433">
    <property type="entry name" value="Rick_17kDa_Anti"/>
    <property type="match status" value="1"/>
</dbReference>
<dbReference type="Proteomes" id="UP000295433">
    <property type="component" value="Unassembled WGS sequence"/>
</dbReference>
<organism evidence="2 3">
    <name type="scientific">Samsonia erythrinae</name>
    <dbReference type="NCBI Taxonomy" id="160434"/>
    <lineage>
        <taxon>Bacteria</taxon>
        <taxon>Pseudomonadati</taxon>
        <taxon>Pseudomonadota</taxon>
        <taxon>Gammaproteobacteria</taxon>
        <taxon>Enterobacterales</taxon>
        <taxon>Pectobacteriaceae</taxon>
        <taxon>Samsonia</taxon>
    </lineage>
</organism>
<dbReference type="AlphaFoldDB" id="A0A4R3VQW1"/>
<protein>
    <submittedName>
        <fullName evidence="2">Osmotically inducible lipoprotein OsmB</fullName>
    </submittedName>
</protein>
<gene>
    <name evidence="2" type="ORF">EDC54_105128</name>
</gene>
<keyword evidence="2" id="KW-0449">Lipoprotein</keyword>